<sequence length="347" mass="39494">MLHFTCKFFSAGCADVISISFKDITGKSQHIFIDSGTEAAYDLLHPELLAIADRAEEIGLWVISHWDNDHICGIIKVLQDNDIRSRLPIKQVWFNANYRMPRNSGSTSGWTGLKEGALLRDMLQDELGIPAPIITTENPIIDELGLKFTILSPPPEIYREAISKMQTRFPLGAKEWDHQQRLEALLHLPSHLDRSLANRNSIAFLLEAGTYRMLLLADASPLDLVEQLQKLGYSPQRPLQVDWIKVPHHGSKRNISDALLALIETDQYVFTADASTRLKLPDKETIAHILCHPQRDFTRHIKLFFNHRNNKLDRIFDVDGQDVFERLNFSVHFPDPESNALIIHADA</sequence>
<evidence type="ECO:0000313" key="2">
    <source>
        <dbReference type="Proteomes" id="UP000008461"/>
    </source>
</evidence>
<reference key="2">
    <citation type="submission" date="2011-04" db="EMBL/GenBank/DDBJ databases">
        <title>Complete sequence of plasmid 1 of Haliscomenobacter hydrossis DSM 1100.</title>
        <authorList>
            <consortium name="US DOE Joint Genome Institute (JGI-PGF)"/>
            <person name="Lucas S."/>
            <person name="Han J."/>
            <person name="Lapidus A."/>
            <person name="Bruce D."/>
            <person name="Goodwin L."/>
            <person name="Pitluck S."/>
            <person name="Peters L."/>
            <person name="Kyrpides N."/>
            <person name="Mavromatis K."/>
            <person name="Ivanova N."/>
            <person name="Ovchinnikova G."/>
            <person name="Pagani I."/>
            <person name="Daligault H."/>
            <person name="Detter J.C."/>
            <person name="Han C."/>
            <person name="Land M."/>
            <person name="Hauser L."/>
            <person name="Markowitz V."/>
            <person name="Cheng J.-F."/>
            <person name="Hugenholtz P."/>
            <person name="Woyke T."/>
            <person name="Wu D."/>
            <person name="Verbarg S."/>
            <person name="Frueling A."/>
            <person name="Brambilla E."/>
            <person name="Klenk H.-P."/>
            <person name="Eisen J.A."/>
        </authorList>
    </citation>
    <scope>NUCLEOTIDE SEQUENCE</scope>
    <source>
        <strain>DSM 1100</strain>
    </source>
</reference>
<evidence type="ECO:0000313" key="1">
    <source>
        <dbReference type="EMBL" id="AEE54390.1"/>
    </source>
</evidence>
<dbReference type="PANTHER" id="PTHR30619:SF1">
    <property type="entry name" value="RECOMBINATION PROTEIN 2"/>
    <property type="match status" value="1"/>
</dbReference>
<dbReference type="RefSeq" id="WP_013768907.1">
    <property type="nucleotide sequence ID" value="NC_015511.1"/>
</dbReference>
<dbReference type="KEGG" id="hhy:Halhy_6574"/>
<proteinExistence type="predicted"/>
<evidence type="ECO:0008006" key="3">
    <source>
        <dbReference type="Google" id="ProtNLM"/>
    </source>
</evidence>
<keyword evidence="1" id="KW-0614">Plasmid</keyword>
<keyword evidence="2" id="KW-1185">Reference proteome</keyword>
<accession>F4L7N2</accession>
<dbReference type="PANTHER" id="PTHR30619">
    <property type="entry name" value="DNA INTERNALIZATION/COMPETENCE PROTEIN COMEC/REC2"/>
    <property type="match status" value="1"/>
</dbReference>
<reference evidence="1 2" key="1">
    <citation type="journal article" date="2011" name="Stand. Genomic Sci.">
        <title>Complete genome sequence of Haliscomenobacter hydrossis type strain (O).</title>
        <authorList>
            <consortium name="US DOE Joint Genome Institute (JGI-PGF)"/>
            <person name="Daligault H."/>
            <person name="Lapidus A."/>
            <person name="Zeytun A."/>
            <person name="Nolan M."/>
            <person name="Lucas S."/>
            <person name="Del Rio T.G."/>
            <person name="Tice H."/>
            <person name="Cheng J.F."/>
            <person name="Tapia R."/>
            <person name="Han C."/>
            <person name="Goodwin L."/>
            <person name="Pitluck S."/>
            <person name="Liolios K."/>
            <person name="Pagani I."/>
            <person name="Ivanova N."/>
            <person name="Huntemann M."/>
            <person name="Mavromatis K."/>
            <person name="Mikhailova N."/>
            <person name="Pati A."/>
            <person name="Chen A."/>
            <person name="Palaniappan K."/>
            <person name="Land M."/>
            <person name="Hauser L."/>
            <person name="Brambilla E.M."/>
            <person name="Rohde M."/>
            <person name="Verbarg S."/>
            <person name="Goker M."/>
            <person name="Bristow J."/>
            <person name="Eisen J.A."/>
            <person name="Markowitz V."/>
            <person name="Hugenholtz P."/>
            <person name="Kyrpides N.C."/>
            <person name="Klenk H.P."/>
            <person name="Woyke T."/>
        </authorList>
    </citation>
    <scope>NUCLEOTIDE SEQUENCE [LARGE SCALE GENOMIC DNA]</scope>
    <source>
        <strain evidence="2">ATCC 27775 / DSM 1100 / LMG 10767 / O</strain>
        <plasmid evidence="2">Plasmid pHALHY01</plasmid>
    </source>
</reference>
<organism evidence="1 2">
    <name type="scientific">Haliscomenobacter hydrossis (strain ATCC 27775 / DSM 1100 / LMG 10767 / O)</name>
    <dbReference type="NCBI Taxonomy" id="760192"/>
    <lineage>
        <taxon>Bacteria</taxon>
        <taxon>Pseudomonadati</taxon>
        <taxon>Bacteroidota</taxon>
        <taxon>Saprospiria</taxon>
        <taxon>Saprospirales</taxon>
        <taxon>Haliscomenobacteraceae</taxon>
        <taxon>Haliscomenobacter</taxon>
    </lineage>
</organism>
<name>F4L7N2_HALH1</name>
<dbReference type="Gene3D" id="3.60.15.10">
    <property type="entry name" value="Ribonuclease Z/Hydroxyacylglutathione hydrolase-like"/>
    <property type="match status" value="1"/>
</dbReference>
<dbReference type="OrthoDB" id="418728at2"/>
<dbReference type="EMBL" id="CP002692">
    <property type="protein sequence ID" value="AEE54390.1"/>
    <property type="molecule type" value="Genomic_DNA"/>
</dbReference>
<dbReference type="Proteomes" id="UP000008461">
    <property type="component" value="Plasmid pHALHY01"/>
</dbReference>
<geneLocation type="plasmid" evidence="1 2">
    <name>pHALHY01</name>
</geneLocation>
<dbReference type="HOGENOM" id="CLU_052638_0_0_10"/>
<dbReference type="AlphaFoldDB" id="F4L7N2"/>
<gene>
    <name evidence="1" type="ordered locus">Halhy_6574</name>
</gene>
<dbReference type="InterPro" id="IPR052159">
    <property type="entry name" value="Competence_DNA_uptake"/>
</dbReference>
<dbReference type="SUPFAM" id="SSF56281">
    <property type="entry name" value="Metallo-hydrolase/oxidoreductase"/>
    <property type="match status" value="1"/>
</dbReference>
<protein>
    <recommendedName>
        <fullName evidence="3">Metallo-beta-lactamase domain-containing protein</fullName>
    </recommendedName>
</protein>
<dbReference type="InterPro" id="IPR036866">
    <property type="entry name" value="RibonucZ/Hydroxyglut_hydro"/>
</dbReference>